<dbReference type="AlphaFoldDB" id="A0A2D0KBP2"/>
<feature type="compositionally biased region" description="Polar residues" evidence="1">
    <location>
        <begin position="18"/>
        <end position="29"/>
    </location>
</feature>
<keyword evidence="3" id="KW-1185">Reference proteome</keyword>
<organism evidence="2 3">
    <name type="scientific">Xenorhabdus stockiae</name>
    <dbReference type="NCBI Taxonomy" id="351614"/>
    <lineage>
        <taxon>Bacteria</taxon>
        <taxon>Pseudomonadati</taxon>
        <taxon>Pseudomonadota</taxon>
        <taxon>Gammaproteobacteria</taxon>
        <taxon>Enterobacterales</taxon>
        <taxon>Morganellaceae</taxon>
        <taxon>Xenorhabdus</taxon>
    </lineage>
</organism>
<accession>A0A2D0KBP2</accession>
<name>A0A2D0KBP2_9GAMM</name>
<dbReference type="RefSeq" id="WP_099126069.1">
    <property type="nucleotide sequence ID" value="NZ_CAWNRH010000134.1"/>
</dbReference>
<gene>
    <name evidence="2" type="ORF">Xsto_03826</name>
</gene>
<proteinExistence type="predicted"/>
<comment type="caution">
    <text evidence="2">The sequence shown here is derived from an EMBL/GenBank/DDBJ whole genome shotgun (WGS) entry which is preliminary data.</text>
</comment>
<reference evidence="2 3" key="1">
    <citation type="journal article" date="2017" name="Nat. Microbiol.">
        <title>Natural product diversity associated with the nematode symbionts Photorhabdus and Xenorhabdus.</title>
        <authorList>
            <person name="Tobias N.J."/>
            <person name="Wolff H."/>
            <person name="Djahanschiri B."/>
            <person name="Grundmann F."/>
            <person name="Kronenwerth M."/>
            <person name="Shi Y.M."/>
            <person name="Simonyi S."/>
            <person name="Grun P."/>
            <person name="Shapiro-Ilan D."/>
            <person name="Pidot S.J."/>
            <person name="Stinear T.P."/>
            <person name="Ebersberger I."/>
            <person name="Bode H.B."/>
        </authorList>
    </citation>
    <scope>NUCLEOTIDE SEQUENCE [LARGE SCALE GENOMIC DNA]</scope>
    <source>
        <strain evidence="2 3">DSM 17904</strain>
    </source>
</reference>
<evidence type="ECO:0000256" key="1">
    <source>
        <dbReference type="SAM" id="MobiDB-lite"/>
    </source>
</evidence>
<protein>
    <submittedName>
        <fullName evidence="2">Uncharacterized protein</fullName>
    </submittedName>
</protein>
<evidence type="ECO:0000313" key="2">
    <source>
        <dbReference type="EMBL" id="PHM60627.1"/>
    </source>
</evidence>
<sequence>MAKKPQSELGGLPPELQTDPTDAVNSPDIQSALPEESDNDTQADGQETPEFVVVRGRTVRHNGVDYPENTVIPIFGGEAERLLALGVIVRLDDLRAQLLSRSSQEA</sequence>
<dbReference type="Proteomes" id="UP000222366">
    <property type="component" value="Unassembled WGS sequence"/>
</dbReference>
<dbReference type="EMBL" id="NJAJ01000057">
    <property type="protein sequence ID" value="PHM60627.1"/>
    <property type="molecule type" value="Genomic_DNA"/>
</dbReference>
<feature type="region of interest" description="Disordered" evidence="1">
    <location>
        <begin position="1"/>
        <end position="50"/>
    </location>
</feature>
<evidence type="ECO:0000313" key="3">
    <source>
        <dbReference type="Proteomes" id="UP000222366"/>
    </source>
</evidence>